<dbReference type="STRING" id="4565.A0A3B6CHD1"/>
<dbReference type="EnsemblPlants" id="TraesCS2B02G619000.1">
    <property type="protein sequence ID" value="TraesCS2B02G619000.1.cds1"/>
    <property type="gene ID" value="TraesCS2B02G619000"/>
</dbReference>
<reference evidence="3" key="2">
    <citation type="submission" date="2018-10" db="UniProtKB">
        <authorList>
            <consortium name="EnsemblPlants"/>
        </authorList>
    </citation>
    <scope>IDENTIFICATION</scope>
</reference>
<dbReference type="Pfam" id="PF13968">
    <property type="entry name" value="DUF4220"/>
    <property type="match status" value="1"/>
</dbReference>
<dbReference type="InterPro" id="IPR007658">
    <property type="entry name" value="DUF594"/>
</dbReference>
<evidence type="ECO:0000256" key="1">
    <source>
        <dbReference type="SAM" id="Phobius"/>
    </source>
</evidence>
<dbReference type="Proteomes" id="UP000019116">
    <property type="component" value="Chromosome 2B"/>
</dbReference>
<feature type="domain" description="DUF4220" evidence="2">
    <location>
        <begin position="50"/>
        <end position="375"/>
    </location>
</feature>
<sequence>MARVELQVEPWQEYVIQAVVLLSFTMQLMLLLLAELRRRMDSGVLRAVIWSAYMLADSTATYTLGHLSLTSRSADHQLMAFWAPFLLLHLGGQDNITAYAIEDNRLWLRHLQALAVQVAAASYILYESTVVGTQDLLRYAAVLMFVVGVVKYGERVWALKHADISSSGSKYRFYKNTTDTPSGPPTDERDNTEGLLRTAHLLLDVPKDMFQGPLPIVVVPKHLYGDDHAKSISADEMYKVVEMQLSLMHDVVYSKAVVIYTWYGLCIRVISPVFTAVAFVLFHRSGLSAGDHHYSRADVVITYILLGGAVTLEMISVLRAMFSRWTSLVLNAREERGMWGLLAHAITSIRRFVLPKRRRSKWWWSNSMGQHNLIDLCVRSRVSRTSRFAGWMGFEDRWNTMVYSSSIPVSTTINKLVMNQVLRTKQCYLLDYDSCSNSTDEPDHIINSRGRHALKRFQLYEKLEKFLYNELDESILVWHIATDLYLRWHKDQGQAAADDVRRLAMATEEISNYMVFLLAARPYMLPGSVSRTRYVNMCYCLTCLKYNTDQDLVSLLQSKMQEYLKRENINDSKKLRDISSNRTLLRATKLARELVSPESGPPAKLEMIAEVWTEMLCYAGYKCSGYSHTKQLSNGGELLTVAALVVEYRRRGILQPTDPMYLYGSGTFQFIKLRAESLIESSNLLSLLGDTDYVPSSSGSLEAP</sequence>
<dbReference type="OrthoDB" id="689265at2759"/>
<dbReference type="AlphaFoldDB" id="A0A3B6CHD1"/>
<name>A0A3B6CHD1_WHEAT</name>
<feature type="transmembrane region" description="Helical" evidence="1">
    <location>
        <begin position="303"/>
        <end position="322"/>
    </location>
</feature>
<proteinExistence type="predicted"/>
<protein>
    <recommendedName>
        <fullName evidence="2">DUF4220 domain-containing protein</fullName>
    </recommendedName>
</protein>
<dbReference type="InterPro" id="IPR025315">
    <property type="entry name" value="DUF4220"/>
</dbReference>
<dbReference type="Gramene" id="TraesCS2B03G1571400.1">
    <property type="protein sequence ID" value="TraesCS2B03G1571400.1.CDS1"/>
    <property type="gene ID" value="TraesCS2B03G1571400"/>
</dbReference>
<accession>A0A3B6CHD1</accession>
<keyword evidence="4" id="KW-1185">Reference proteome</keyword>
<dbReference type="Gramene" id="TraesCS2B02G619000.1">
    <property type="protein sequence ID" value="TraesCS2B02G619000.1.cds1"/>
    <property type="gene ID" value="TraesCS2B02G619000"/>
</dbReference>
<dbReference type="Gramene" id="TraesNOR2B03G01093000.1">
    <property type="protein sequence ID" value="TraesNOR2B03G01093000.1.CDS1"/>
    <property type="gene ID" value="TraesNOR2B03G01093000"/>
</dbReference>
<dbReference type="Pfam" id="PF04578">
    <property type="entry name" value="DUF594"/>
    <property type="match status" value="1"/>
</dbReference>
<keyword evidence="1" id="KW-0812">Transmembrane</keyword>
<evidence type="ECO:0000259" key="2">
    <source>
        <dbReference type="Pfam" id="PF13968"/>
    </source>
</evidence>
<organism evidence="3">
    <name type="scientific">Triticum aestivum</name>
    <name type="common">Wheat</name>
    <dbReference type="NCBI Taxonomy" id="4565"/>
    <lineage>
        <taxon>Eukaryota</taxon>
        <taxon>Viridiplantae</taxon>
        <taxon>Streptophyta</taxon>
        <taxon>Embryophyta</taxon>
        <taxon>Tracheophyta</taxon>
        <taxon>Spermatophyta</taxon>
        <taxon>Magnoliopsida</taxon>
        <taxon>Liliopsida</taxon>
        <taxon>Poales</taxon>
        <taxon>Poaceae</taxon>
        <taxon>BOP clade</taxon>
        <taxon>Pooideae</taxon>
        <taxon>Triticodae</taxon>
        <taxon>Triticeae</taxon>
        <taxon>Triticinae</taxon>
        <taxon>Triticum</taxon>
    </lineage>
</organism>
<feature type="transmembrane region" description="Helical" evidence="1">
    <location>
        <begin position="260"/>
        <end position="282"/>
    </location>
</feature>
<reference evidence="3" key="1">
    <citation type="submission" date="2018-08" db="EMBL/GenBank/DDBJ databases">
        <authorList>
            <person name="Rossello M."/>
        </authorList>
    </citation>
    <scope>NUCLEOTIDE SEQUENCE [LARGE SCALE GENOMIC DNA]</scope>
    <source>
        <strain evidence="3">cv. Chinese Spring</strain>
    </source>
</reference>
<keyword evidence="1" id="KW-0472">Membrane</keyword>
<feature type="transmembrane region" description="Helical" evidence="1">
    <location>
        <begin position="14"/>
        <end position="34"/>
    </location>
</feature>
<dbReference type="OMA" id="EMIAEVW"/>
<dbReference type="PANTHER" id="PTHR31325">
    <property type="entry name" value="OS01G0798800 PROTEIN-RELATED"/>
    <property type="match status" value="1"/>
</dbReference>
<evidence type="ECO:0000313" key="4">
    <source>
        <dbReference type="Proteomes" id="UP000019116"/>
    </source>
</evidence>
<evidence type="ECO:0000313" key="3">
    <source>
        <dbReference type="EnsemblPlants" id="TraesCS2B02G619000.1.cds1"/>
    </source>
</evidence>
<keyword evidence="1" id="KW-1133">Transmembrane helix</keyword>